<keyword evidence="1" id="KW-0472">Membrane</keyword>
<keyword evidence="1" id="KW-0812">Transmembrane</keyword>
<keyword evidence="3" id="KW-1185">Reference proteome</keyword>
<dbReference type="EMBL" id="GL379989">
    <property type="protein sequence ID" value="EGT41190.1"/>
    <property type="molecule type" value="Genomic_DNA"/>
</dbReference>
<dbReference type="AlphaFoldDB" id="G0NZD2"/>
<evidence type="ECO:0000313" key="3">
    <source>
        <dbReference type="Proteomes" id="UP000008068"/>
    </source>
</evidence>
<proteinExistence type="predicted"/>
<feature type="transmembrane region" description="Helical" evidence="1">
    <location>
        <begin position="20"/>
        <end position="39"/>
    </location>
</feature>
<dbReference type="Proteomes" id="UP000008068">
    <property type="component" value="Unassembled WGS sequence"/>
</dbReference>
<gene>
    <name evidence="2" type="ORF">CAEBREN_17018</name>
</gene>
<accession>G0NZD2</accession>
<evidence type="ECO:0000313" key="2">
    <source>
        <dbReference type="EMBL" id="EGT41190.1"/>
    </source>
</evidence>
<dbReference type="HOGENOM" id="CLU_2063561_0_0_1"/>
<protein>
    <submittedName>
        <fullName evidence="2">Uncharacterized protein</fullName>
    </submittedName>
</protein>
<dbReference type="InParanoid" id="G0NZD2"/>
<reference evidence="3" key="1">
    <citation type="submission" date="2011-07" db="EMBL/GenBank/DDBJ databases">
        <authorList>
            <consortium name="Caenorhabditis brenneri Sequencing and Analysis Consortium"/>
            <person name="Wilson R.K."/>
        </authorList>
    </citation>
    <scope>NUCLEOTIDE SEQUENCE [LARGE SCALE GENOMIC DNA]</scope>
    <source>
        <strain evidence="3">PB2801</strain>
    </source>
</reference>
<sequence>MFSKRGPNPWNQSSASYDYATTFLFLVIPTIIASGGVRVRGLLPNGVSVFDYSESRIPDNPSSPSYMRSCELFQPSPQNFCPPVILPGSSEISALRNFETQFLHSLDSLFIQKNTTEEH</sequence>
<keyword evidence="1" id="KW-1133">Transmembrane helix</keyword>
<organism evidence="3">
    <name type="scientific">Caenorhabditis brenneri</name>
    <name type="common">Nematode worm</name>
    <dbReference type="NCBI Taxonomy" id="135651"/>
    <lineage>
        <taxon>Eukaryota</taxon>
        <taxon>Metazoa</taxon>
        <taxon>Ecdysozoa</taxon>
        <taxon>Nematoda</taxon>
        <taxon>Chromadorea</taxon>
        <taxon>Rhabditida</taxon>
        <taxon>Rhabditina</taxon>
        <taxon>Rhabditomorpha</taxon>
        <taxon>Rhabditoidea</taxon>
        <taxon>Rhabditidae</taxon>
        <taxon>Peloderinae</taxon>
        <taxon>Caenorhabditis</taxon>
    </lineage>
</organism>
<evidence type="ECO:0000256" key="1">
    <source>
        <dbReference type="SAM" id="Phobius"/>
    </source>
</evidence>
<name>G0NZD2_CAEBE</name>